<comment type="caution">
    <text evidence="1">The sequence shown here is derived from an EMBL/GenBank/DDBJ whole genome shotgun (WGS) entry which is preliminary data.</text>
</comment>
<evidence type="ECO:0000313" key="1">
    <source>
        <dbReference type="EMBL" id="KAK1741135.1"/>
    </source>
</evidence>
<accession>A0AAD9DCX5</accession>
<organism evidence="1 2">
    <name type="scientific">Skeletonema marinoi</name>
    <dbReference type="NCBI Taxonomy" id="267567"/>
    <lineage>
        <taxon>Eukaryota</taxon>
        <taxon>Sar</taxon>
        <taxon>Stramenopiles</taxon>
        <taxon>Ochrophyta</taxon>
        <taxon>Bacillariophyta</taxon>
        <taxon>Coscinodiscophyceae</taxon>
        <taxon>Thalassiosirophycidae</taxon>
        <taxon>Thalassiosirales</taxon>
        <taxon>Skeletonemataceae</taxon>
        <taxon>Skeletonema</taxon>
        <taxon>Skeletonema marinoi-dohrnii complex</taxon>
    </lineage>
</organism>
<reference evidence="1" key="1">
    <citation type="submission" date="2023-06" db="EMBL/GenBank/DDBJ databases">
        <title>Survivors Of The Sea: Transcriptome response of Skeletonema marinoi to long-term dormancy.</title>
        <authorList>
            <person name="Pinder M.I.M."/>
            <person name="Kourtchenko O."/>
            <person name="Robertson E.K."/>
            <person name="Larsson T."/>
            <person name="Maumus F."/>
            <person name="Osuna-Cruz C.M."/>
            <person name="Vancaester E."/>
            <person name="Stenow R."/>
            <person name="Vandepoele K."/>
            <person name="Ploug H."/>
            <person name="Bruchert V."/>
            <person name="Godhe A."/>
            <person name="Topel M."/>
        </authorList>
    </citation>
    <scope>NUCLEOTIDE SEQUENCE</scope>
    <source>
        <strain evidence="1">R05AC</strain>
    </source>
</reference>
<evidence type="ECO:0000313" key="2">
    <source>
        <dbReference type="Proteomes" id="UP001224775"/>
    </source>
</evidence>
<name>A0AAD9DCX5_9STRA</name>
<dbReference type="EMBL" id="JATAAI010000014">
    <property type="protein sequence ID" value="KAK1741135.1"/>
    <property type="molecule type" value="Genomic_DNA"/>
</dbReference>
<proteinExistence type="predicted"/>
<dbReference type="Proteomes" id="UP001224775">
    <property type="component" value="Unassembled WGS sequence"/>
</dbReference>
<protein>
    <submittedName>
        <fullName evidence="1">Uncharacterized protein</fullName>
    </submittedName>
</protein>
<gene>
    <name evidence="1" type="ORF">QTG54_008387</name>
</gene>
<dbReference type="AlphaFoldDB" id="A0AAD9DCX5"/>
<keyword evidence="2" id="KW-1185">Reference proteome</keyword>
<sequence length="724" mass="79055">MWWRDNSHHVSFMSARRWTPWNHLNSTNAKHGKANSLLAAIRPDRLIYSNSQGGIRHASDDEDDSSFIVPLSQTRPVFLLEPLIANALCQDKWLGVNASKSSDVQTLLRTIIDKFGRKESSFPHGDNEGIGSLGAGVTIKVYDMLLHYGCKQAASLLLTGNLPGDITSQPTILPPWIPMSCKLSAANGADTALQVLSSGDIKLAEYLRNSDREPQSLPKPNDPSSILAKDLAINAVSDDNMCDAAKLLDFAGHQSSDSVLLQLPMSRSSNVEPILQRILAESGSSAQAIKSYAEVLSSIGLGINDAALMSQLAPSVQKANKSGRSRTGVIDASLIEASFPTNSANENIDPAWREAINESKHVWSAGPFGKKEELLQLDSFVDWFGQCRPTVLGKEGVAMAADTGERALANILLAAAQEDFDQGQDESKSEDASVDGKRKNWVDGVGEARLDEDNLSLYMRFSEGADEDCNWQADGFADLTKHKHQARLYGSELASLEATTSSVDEGEEGKVRLLYDLVYNDGAPRERATGVAIEVSRGGHLDVGMLHSSDDRARQRCTVEMWYHLPQAHLMTDEIILMRRSLFYEENNDVSKLCLPDERHNTLWELAVLPTGLLELRTGAGSVVTSAMFIKDNEDGLDGLVSWEREDGGGGWNHVCVTFSSMEQDSPAQVSASVLMNGVTVVPNALLSVDPFGSTSKMYIKMTLTMRWKSQSSYLELGHLLASD</sequence>